<dbReference type="InterPro" id="IPR004837">
    <property type="entry name" value="NaCa_Exmemb"/>
</dbReference>
<reference evidence="7 8" key="1">
    <citation type="submission" date="2019-08" db="EMBL/GenBank/DDBJ databases">
        <authorList>
            <person name="Toschakov S.V."/>
        </authorList>
    </citation>
    <scope>NUCLEOTIDE SEQUENCE [LARGE SCALE GENOMIC DNA]</scope>
    <source>
        <strain evidence="7 8">3753O</strain>
    </source>
</reference>
<organism evidence="7 8">
    <name type="scientific">Tepidiforma bonchosmolovskayae</name>
    <dbReference type="NCBI Taxonomy" id="2601677"/>
    <lineage>
        <taxon>Bacteria</taxon>
        <taxon>Bacillati</taxon>
        <taxon>Chloroflexota</taxon>
        <taxon>Tepidiformia</taxon>
        <taxon>Tepidiformales</taxon>
        <taxon>Tepidiformaceae</taxon>
        <taxon>Tepidiforma</taxon>
    </lineage>
</organism>
<name>A0ABX6C4E3_9CHLR</name>
<feature type="transmembrane region" description="Helical" evidence="5">
    <location>
        <begin position="65"/>
        <end position="88"/>
    </location>
</feature>
<dbReference type="RefSeq" id="WP_158068069.1">
    <property type="nucleotide sequence ID" value="NZ_CP042829.1"/>
</dbReference>
<feature type="transmembrane region" description="Helical" evidence="5">
    <location>
        <begin position="322"/>
        <end position="339"/>
    </location>
</feature>
<feature type="transmembrane region" description="Helical" evidence="5">
    <location>
        <begin position="108"/>
        <end position="129"/>
    </location>
</feature>
<gene>
    <name evidence="7" type="ORF">Tbon_12870</name>
</gene>
<sequence>MGADRRAWLAIGAMATACAPGIALRFAGYHPPAVAGAAIFGLAILAAAFLLSWGAETAEMDISQGLALAIIAIIAVLPEYAVDFVLAWKAGADPAEAERGLAVANMTGGNRLLIGIGWPLVFFLFFYRTRIKELIVDRERSLELTFLAAATAYVIFIPLRSHVSVIDTIVLVSLFVMYMFFTSRVETEEVELVGPARAIGALQNAPRRAVVVVLLVYSAAAIFASAEPFAESLVHIGEQFGVSEFFLIQWLAPLASESPEVLVACLLAWRGRAAAGMGVLISSKVNQWTLLIGTLPVAFLVSAGDFGWTIGLPLDARQRDEIFLTAAQSAFAIAVFANLKMSRVEAAALFLLFATQLFITNEHARVLYGMAYAALCLVLLAWNWRDLPRTARDAFAIMRGRELPGAEHELPARDPDPVP</sequence>
<feature type="transmembrane region" description="Helical" evidence="5">
    <location>
        <begin position="141"/>
        <end position="159"/>
    </location>
</feature>
<comment type="subcellular location">
    <subcellularLocation>
        <location evidence="1">Membrane</location>
        <topology evidence="1">Multi-pass membrane protein</topology>
    </subcellularLocation>
</comment>
<dbReference type="PROSITE" id="PS51257">
    <property type="entry name" value="PROKAR_LIPOPROTEIN"/>
    <property type="match status" value="1"/>
</dbReference>
<dbReference type="Proteomes" id="UP000326331">
    <property type="component" value="Chromosome"/>
</dbReference>
<keyword evidence="3 5" id="KW-1133">Transmembrane helix</keyword>
<evidence type="ECO:0000256" key="3">
    <source>
        <dbReference type="ARBA" id="ARBA00022989"/>
    </source>
</evidence>
<feature type="transmembrane region" description="Helical" evidence="5">
    <location>
        <begin position="344"/>
        <end position="360"/>
    </location>
</feature>
<feature type="domain" description="Sodium/calcium exchanger membrane region" evidence="6">
    <location>
        <begin position="211"/>
        <end position="359"/>
    </location>
</feature>
<feature type="transmembrane region" description="Helical" evidence="5">
    <location>
        <begin position="366"/>
        <end position="384"/>
    </location>
</feature>
<feature type="domain" description="Sodium/calcium exchanger membrane region" evidence="6">
    <location>
        <begin position="34"/>
        <end position="182"/>
    </location>
</feature>
<evidence type="ECO:0000256" key="5">
    <source>
        <dbReference type="SAM" id="Phobius"/>
    </source>
</evidence>
<dbReference type="InterPro" id="IPR044880">
    <property type="entry name" value="NCX_ion-bd_dom_sf"/>
</dbReference>
<proteinExistence type="predicted"/>
<evidence type="ECO:0000256" key="4">
    <source>
        <dbReference type="ARBA" id="ARBA00023136"/>
    </source>
</evidence>
<evidence type="ECO:0000256" key="2">
    <source>
        <dbReference type="ARBA" id="ARBA00022692"/>
    </source>
</evidence>
<evidence type="ECO:0000259" key="6">
    <source>
        <dbReference type="Pfam" id="PF01699"/>
    </source>
</evidence>
<evidence type="ECO:0000313" key="8">
    <source>
        <dbReference type="Proteomes" id="UP000326331"/>
    </source>
</evidence>
<feature type="transmembrane region" description="Helical" evidence="5">
    <location>
        <begin position="246"/>
        <end position="269"/>
    </location>
</feature>
<reference evidence="7 8" key="2">
    <citation type="submission" date="2019-10" db="EMBL/GenBank/DDBJ databases">
        <title>Thermopilla bonchosmolovskayae gen. nov., sp. nov., a moderately thermophilic Chloroflexi bacterium from a Chukotka hot spring (Arctic, Russia), representing a novel classis Thermopillaia, which include previously uncultivated lineage OLB14.</title>
        <authorList>
            <person name="Kochetkova T.V."/>
            <person name="Zayulina K.S."/>
            <person name="Zhigarkov V.S."/>
            <person name="Minaev N.V."/>
            <person name="Novikov A."/>
            <person name="Toshchakov S.V."/>
            <person name="Elcheninov A.G."/>
            <person name="Kublanov I.V."/>
        </authorList>
    </citation>
    <scope>NUCLEOTIDE SEQUENCE [LARGE SCALE GENOMIC DNA]</scope>
    <source>
        <strain evidence="7 8">3753O</strain>
    </source>
</reference>
<keyword evidence="8" id="KW-1185">Reference proteome</keyword>
<protein>
    <submittedName>
        <fullName evidence="7">Sodium:calcium antiporter</fullName>
    </submittedName>
</protein>
<evidence type="ECO:0000313" key="7">
    <source>
        <dbReference type="EMBL" id="QFG04130.1"/>
    </source>
</evidence>
<feature type="transmembrane region" description="Helical" evidence="5">
    <location>
        <begin position="165"/>
        <end position="181"/>
    </location>
</feature>
<dbReference type="Pfam" id="PF01699">
    <property type="entry name" value="Na_Ca_ex"/>
    <property type="match status" value="2"/>
</dbReference>
<accession>A0ABX6C4E3</accession>
<feature type="transmembrane region" description="Helical" evidence="5">
    <location>
        <begin position="209"/>
        <end position="226"/>
    </location>
</feature>
<keyword evidence="2 5" id="KW-0812">Transmembrane</keyword>
<keyword evidence="4 5" id="KW-0472">Membrane</keyword>
<dbReference type="EMBL" id="CP042829">
    <property type="protein sequence ID" value="QFG04130.1"/>
    <property type="molecule type" value="Genomic_DNA"/>
</dbReference>
<evidence type="ECO:0000256" key="1">
    <source>
        <dbReference type="ARBA" id="ARBA00004141"/>
    </source>
</evidence>
<dbReference type="Gene3D" id="1.20.1420.30">
    <property type="entry name" value="NCX, central ion-binding region"/>
    <property type="match status" value="2"/>
</dbReference>
<feature type="transmembrane region" description="Helical" evidence="5">
    <location>
        <begin position="290"/>
        <end position="310"/>
    </location>
</feature>
<feature type="transmembrane region" description="Helical" evidence="5">
    <location>
        <begin position="33"/>
        <end position="53"/>
    </location>
</feature>